<evidence type="ECO:0000259" key="1">
    <source>
        <dbReference type="Pfam" id="PF03551"/>
    </source>
</evidence>
<dbReference type="InterPro" id="IPR036390">
    <property type="entry name" value="WH_DNA-bd_sf"/>
</dbReference>
<reference evidence="4 5" key="1">
    <citation type="submission" date="2019-11" db="EMBL/GenBank/DDBJ databases">
        <authorList>
            <person name="Ren C."/>
            <person name="Wang H."/>
            <person name="Xu Y."/>
        </authorList>
    </citation>
    <scope>NUCLEOTIDE SEQUENCE [LARGE SCALE GENOMIC DNA]</scope>
    <source>
        <strain evidence="5">JNU-WLY1368</strain>
        <strain evidence="2 4">LBM 19010</strain>
    </source>
</reference>
<evidence type="ECO:0000313" key="5">
    <source>
        <dbReference type="Proteomes" id="UP000509623"/>
    </source>
</evidence>
<gene>
    <name evidence="2" type="ORF">GJQ69_01915</name>
    <name evidence="3" type="ORF">GKP14_02435</name>
</gene>
<dbReference type="EMBL" id="CP046161">
    <property type="protein sequence ID" value="QKO29963.1"/>
    <property type="molecule type" value="Genomic_DNA"/>
</dbReference>
<protein>
    <submittedName>
        <fullName evidence="2">PadR family transcriptional regulator</fullName>
    </submittedName>
</protein>
<dbReference type="InterPro" id="IPR036388">
    <property type="entry name" value="WH-like_DNA-bd_sf"/>
</dbReference>
<reference evidence="3" key="3">
    <citation type="journal article" date="2022" name="Int. J. Syst. Evol. Microbiol.">
        <title>Caproicibacterium lactatifermentans sp. nov., isolated from pit clay used for the production of Chinese strong aroma-type liquor.</title>
        <authorList>
            <person name="Wang H."/>
            <person name="Gu Y."/>
            <person name="Zhao D."/>
            <person name="Qiao Z."/>
            <person name="Zheng J."/>
            <person name="Gao J."/>
            <person name="Ren C."/>
            <person name="Xu Y."/>
        </authorList>
    </citation>
    <scope>NUCLEOTIDE SEQUENCE</scope>
    <source>
        <strain evidence="3">JNU-WLY1368</strain>
    </source>
</reference>
<reference evidence="3" key="2">
    <citation type="journal article" date="2021" name="Appl. Environ. Microbiol.">
        <title>Adaptability of a Caproate-Producing Bacterium Contributes to Its Dominance in an Anaerobic Fermentation System.</title>
        <authorList>
            <person name="Wang H."/>
            <person name="Gu Y."/>
            <person name="Zhou W."/>
            <person name="Zhao D."/>
            <person name="Qiao Z."/>
            <person name="Zheng J."/>
            <person name="Gao J."/>
            <person name="Chen X."/>
            <person name="Ren C."/>
            <person name="Xu Y."/>
        </authorList>
    </citation>
    <scope>NUCLEOTIDE SEQUENCE</scope>
    <source>
        <strain evidence="3">JNU-WLY1368</strain>
    </source>
</reference>
<dbReference type="PANTHER" id="PTHR33169:SF24">
    <property type="entry name" value="TRANSCRIPTIONAL REGULATOR, PADR FAMILY"/>
    <property type="match status" value="1"/>
</dbReference>
<dbReference type="SUPFAM" id="SSF46785">
    <property type="entry name" value="Winged helix' DNA-binding domain"/>
    <property type="match status" value="1"/>
</dbReference>
<dbReference type="RefSeq" id="WP_086036486.1">
    <property type="nucleotide sequence ID" value="NZ_CP046051.1"/>
</dbReference>
<dbReference type="Pfam" id="PF03551">
    <property type="entry name" value="PadR"/>
    <property type="match status" value="1"/>
</dbReference>
<evidence type="ECO:0000313" key="3">
    <source>
        <dbReference type="EMBL" id="QKO29963.1"/>
    </source>
</evidence>
<dbReference type="CDD" id="cd00090">
    <property type="entry name" value="HTH_ARSR"/>
    <property type="match status" value="1"/>
</dbReference>
<name>A0A859DMX6_9FIRM</name>
<dbReference type="PANTHER" id="PTHR33169">
    <property type="entry name" value="PADR-FAMILY TRANSCRIPTIONAL REGULATOR"/>
    <property type="match status" value="1"/>
</dbReference>
<dbReference type="InterPro" id="IPR011991">
    <property type="entry name" value="ArsR-like_HTH"/>
</dbReference>
<dbReference type="KEGG" id="clf:GJQ69_01915"/>
<evidence type="ECO:0000313" key="2">
    <source>
        <dbReference type="EMBL" id="QKN23357.1"/>
    </source>
</evidence>
<organism evidence="2 4">
    <name type="scientific">Caproicibacterium lactatifermentans</name>
    <dbReference type="NCBI Taxonomy" id="2666138"/>
    <lineage>
        <taxon>Bacteria</taxon>
        <taxon>Bacillati</taxon>
        <taxon>Bacillota</taxon>
        <taxon>Clostridia</taxon>
        <taxon>Eubacteriales</taxon>
        <taxon>Oscillospiraceae</taxon>
        <taxon>Caproicibacterium</taxon>
    </lineage>
</organism>
<evidence type="ECO:0000313" key="4">
    <source>
        <dbReference type="Proteomes" id="UP000501316"/>
    </source>
</evidence>
<dbReference type="Proteomes" id="UP000501316">
    <property type="component" value="Chromosome"/>
</dbReference>
<proteinExistence type="predicted"/>
<dbReference type="EMBL" id="CP046051">
    <property type="protein sequence ID" value="QKN23357.1"/>
    <property type="molecule type" value="Genomic_DNA"/>
</dbReference>
<dbReference type="Gene3D" id="1.10.10.10">
    <property type="entry name" value="Winged helix-like DNA-binding domain superfamily/Winged helix DNA-binding domain"/>
    <property type="match status" value="1"/>
</dbReference>
<sequence>MDIQRKKGVLDVCVLAVLKRGPSYGYRIVSDVSACIQISESTLYPILRRLESNGCVSTYRKAYNGRTRKYYQIEQPGLDRVQAFLDEADEMKQIYAFVEGANHD</sequence>
<feature type="domain" description="Transcription regulator PadR N-terminal" evidence="1">
    <location>
        <begin position="14"/>
        <end position="80"/>
    </location>
</feature>
<dbReference type="Proteomes" id="UP000509623">
    <property type="component" value="Chromosome"/>
</dbReference>
<accession>A0A859DMX6</accession>
<keyword evidence="5" id="KW-1185">Reference proteome</keyword>
<dbReference type="AlphaFoldDB" id="A0A859DMX6"/>
<dbReference type="InterPro" id="IPR052509">
    <property type="entry name" value="Metal_resp_DNA-bind_regulator"/>
</dbReference>
<dbReference type="InterPro" id="IPR005149">
    <property type="entry name" value="Tscrpt_reg_PadR_N"/>
</dbReference>